<feature type="region of interest" description="Disordered" evidence="1">
    <location>
        <begin position="68"/>
        <end position="87"/>
    </location>
</feature>
<dbReference type="Proteomes" id="UP000299102">
    <property type="component" value="Unassembled WGS sequence"/>
</dbReference>
<evidence type="ECO:0000313" key="3">
    <source>
        <dbReference type="Proteomes" id="UP000299102"/>
    </source>
</evidence>
<comment type="caution">
    <text evidence="2">The sequence shown here is derived from an EMBL/GenBank/DDBJ whole genome shotgun (WGS) entry which is preliminary data.</text>
</comment>
<gene>
    <name evidence="2" type="ORF">EVAR_50857_1</name>
</gene>
<evidence type="ECO:0000256" key="1">
    <source>
        <dbReference type="SAM" id="MobiDB-lite"/>
    </source>
</evidence>
<reference evidence="2 3" key="1">
    <citation type="journal article" date="2019" name="Commun. Biol.">
        <title>The bagworm genome reveals a unique fibroin gene that provides high tensile strength.</title>
        <authorList>
            <person name="Kono N."/>
            <person name="Nakamura H."/>
            <person name="Ohtoshi R."/>
            <person name="Tomita M."/>
            <person name="Numata K."/>
            <person name="Arakawa K."/>
        </authorList>
    </citation>
    <scope>NUCLEOTIDE SEQUENCE [LARGE SCALE GENOMIC DNA]</scope>
</reference>
<organism evidence="2 3">
    <name type="scientific">Eumeta variegata</name>
    <name type="common">Bagworm moth</name>
    <name type="synonym">Eumeta japonica</name>
    <dbReference type="NCBI Taxonomy" id="151549"/>
    <lineage>
        <taxon>Eukaryota</taxon>
        <taxon>Metazoa</taxon>
        <taxon>Ecdysozoa</taxon>
        <taxon>Arthropoda</taxon>
        <taxon>Hexapoda</taxon>
        <taxon>Insecta</taxon>
        <taxon>Pterygota</taxon>
        <taxon>Neoptera</taxon>
        <taxon>Endopterygota</taxon>
        <taxon>Lepidoptera</taxon>
        <taxon>Glossata</taxon>
        <taxon>Ditrysia</taxon>
        <taxon>Tineoidea</taxon>
        <taxon>Psychidae</taxon>
        <taxon>Oiketicinae</taxon>
        <taxon>Eumeta</taxon>
    </lineage>
</organism>
<keyword evidence="3" id="KW-1185">Reference proteome</keyword>
<accession>A0A4C1Y3H4</accession>
<evidence type="ECO:0000313" key="2">
    <source>
        <dbReference type="EMBL" id="GBP70751.1"/>
    </source>
</evidence>
<name>A0A4C1Y3H4_EUMVA</name>
<dbReference type="AlphaFoldDB" id="A0A4C1Y3H4"/>
<sequence>MILLYGGAVLQPDTALYHVTIRLLVSIPRTHQSSPPAVLVDFLRDVSILDARPYAHWSKCGVLPAEMLRKHSPGPPPPLRRGGGRPA</sequence>
<dbReference type="EMBL" id="BGZK01001085">
    <property type="protein sequence ID" value="GBP70751.1"/>
    <property type="molecule type" value="Genomic_DNA"/>
</dbReference>
<proteinExistence type="predicted"/>
<protein>
    <submittedName>
        <fullName evidence="2">Uncharacterized protein</fullName>
    </submittedName>
</protein>